<gene>
    <name evidence="1" type="ORF">JMJ55_18990</name>
</gene>
<evidence type="ECO:0000313" key="2">
    <source>
        <dbReference type="Proteomes" id="UP000606490"/>
    </source>
</evidence>
<sequence>MPATAVVKLCGITRAFPAEQARIVRALVERVMVGPTGADIRLGVEGLAGLVRDLTAIAPGS</sequence>
<keyword evidence="2" id="KW-1185">Reference proteome</keyword>
<comment type="caution">
    <text evidence="1">The sequence shown here is derived from an EMBL/GenBank/DDBJ whole genome shotgun (WGS) entry which is preliminary data.</text>
</comment>
<protein>
    <submittedName>
        <fullName evidence="1">Uncharacterized protein</fullName>
    </submittedName>
</protein>
<name>A0ABS1V6X1_9PROT</name>
<reference evidence="1 2" key="1">
    <citation type="submission" date="2021-01" db="EMBL/GenBank/DDBJ databases">
        <title>Belnapia mucosa sp. nov. and Belnapia arida sp. nov., isolated from the Tabernas Desert (Almeria, Spain).</title>
        <authorList>
            <person name="Molina-Menor E."/>
            <person name="Vidal-Verdu A."/>
            <person name="Calonge A."/>
            <person name="Satari L."/>
            <person name="Pereto Magraner J."/>
            <person name="Porcar Miralles M."/>
        </authorList>
    </citation>
    <scope>NUCLEOTIDE SEQUENCE [LARGE SCALE GENOMIC DNA]</scope>
    <source>
        <strain evidence="1 2">T6</strain>
    </source>
</reference>
<dbReference type="RefSeq" id="WP_202827210.1">
    <property type="nucleotide sequence ID" value="NZ_JAEUXJ010000008.1"/>
</dbReference>
<proteinExistence type="predicted"/>
<evidence type="ECO:0000313" key="1">
    <source>
        <dbReference type="EMBL" id="MBL6457424.1"/>
    </source>
</evidence>
<organism evidence="1 2">
    <name type="scientific">Belnapia mucosa</name>
    <dbReference type="NCBI Taxonomy" id="2804532"/>
    <lineage>
        <taxon>Bacteria</taxon>
        <taxon>Pseudomonadati</taxon>
        <taxon>Pseudomonadota</taxon>
        <taxon>Alphaproteobacteria</taxon>
        <taxon>Acetobacterales</taxon>
        <taxon>Roseomonadaceae</taxon>
        <taxon>Belnapia</taxon>
    </lineage>
</organism>
<dbReference type="Proteomes" id="UP000606490">
    <property type="component" value="Unassembled WGS sequence"/>
</dbReference>
<dbReference type="EMBL" id="JAEUXJ010000008">
    <property type="protein sequence ID" value="MBL6457424.1"/>
    <property type="molecule type" value="Genomic_DNA"/>
</dbReference>
<accession>A0ABS1V6X1</accession>